<keyword evidence="3" id="KW-1185">Reference proteome</keyword>
<accession>A0A139WV85</accession>
<name>A0A139WV85_9CYAN</name>
<dbReference type="RefSeq" id="WP_017748518.1">
    <property type="nucleotide sequence ID" value="NZ_KQ976354.1"/>
</dbReference>
<evidence type="ECO:0000256" key="1">
    <source>
        <dbReference type="SAM" id="MobiDB-lite"/>
    </source>
</evidence>
<dbReference type="Proteomes" id="UP000076925">
    <property type="component" value="Unassembled WGS sequence"/>
</dbReference>
<dbReference type="AlphaFoldDB" id="A0A139WV85"/>
<dbReference type="EMBL" id="ANNX02000047">
    <property type="protein sequence ID" value="KYC36348.1"/>
    <property type="molecule type" value="Genomic_DNA"/>
</dbReference>
<gene>
    <name evidence="2" type="ORF">WA1_42275</name>
</gene>
<sequence>MTTTEENAGRQAGDISVNVPNGTLRVADGASLRAESQGNFKGGTIAVNAKRVELTGERQTK</sequence>
<evidence type="ECO:0000313" key="2">
    <source>
        <dbReference type="EMBL" id="KYC36348.1"/>
    </source>
</evidence>
<feature type="region of interest" description="Disordered" evidence="1">
    <location>
        <begin position="1"/>
        <end position="20"/>
    </location>
</feature>
<evidence type="ECO:0000313" key="3">
    <source>
        <dbReference type="Proteomes" id="UP000076925"/>
    </source>
</evidence>
<organism evidence="2 3">
    <name type="scientific">Scytonema hofmannii PCC 7110</name>
    <dbReference type="NCBI Taxonomy" id="128403"/>
    <lineage>
        <taxon>Bacteria</taxon>
        <taxon>Bacillati</taxon>
        <taxon>Cyanobacteriota</taxon>
        <taxon>Cyanophyceae</taxon>
        <taxon>Nostocales</taxon>
        <taxon>Scytonemataceae</taxon>
        <taxon>Scytonema</taxon>
    </lineage>
</organism>
<reference evidence="2 3" key="1">
    <citation type="journal article" date="2013" name="Genome Biol. Evol.">
        <title>Genomes of Stigonematalean cyanobacteria (subsection V) and the evolution of oxygenic photosynthesis from prokaryotes to plastids.</title>
        <authorList>
            <person name="Dagan T."/>
            <person name="Roettger M."/>
            <person name="Stucken K."/>
            <person name="Landan G."/>
            <person name="Koch R."/>
            <person name="Major P."/>
            <person name="Gould S.B."/>
            <person name="Goremykin V.V."/>
            <person name="Rippka R."/>
            <person name="Tandeau de Marsac N."/>
            <person name="Gugger M."/>
            <person name="Lockhart P.J."/>
            <person name="Allen J.F."/>
            <person name="Brune I."/>
            <person name="Maus I."/>
            <person name="Puhler A."/>
            <person name="Martin W.F."/>
        </authorList>
    </citation>
    <scope>NUCLEOTIDE SEQUENCE [LARGE SCALE GENOMIC DNA]</scope>
    <source>
        <strain evidence="2 3">PCC 7110</strain>
    </source>
</reference>
<comment type="caution">
    <text evidence="2">The sequence shown here is derived from an EMBL/GenBank/DDBJ whole genome shotgun (WGS) entry which is preliminary data.</text>
</comment>
<evidence type="ECO:0008006" key="4">
    <source>
        <dbReference type="Google" id="ProtNLM"/>
    </source>
</evidence>
<protein>
    <recommendedName>
        <fullName evidence="4">Filamentous haemagglutinin FhaB/tRNA nuclease CdiA-like TPS domain-containing protein</fullName>
    </recommendedName>
</protein>
<proteinExistence type="predicted"/>